<keyword evidence="2" id="KW-1185">Reference proteome</keyword>
<sequence length="113" mass="12809">MEKIIITTPDELKALVKEAVHGLLPAPAEQKNDTDAANLVEILAFLKENGYPTSRGKMYKLTSAGDIPHRIYNGKLVFSRKEVLKWAASQTRNRHDYSEITRTVARSARRKMK</sequence>
<reference evidence="1 2" key="1">
    <citation type="submission" date="2014-08" db="EMBL/GenBank/DDBJ databases">
        <authorList>
            <person name="Wibberg D."/>
        </authorList>
    </citation>
    <scope>NUCLEOTIDE SEQUENCE [LARGE SCALE GENOMIC DNA]</scope>
    <source>
        <strain evidence="2">ING2-E5B</strain>
    </source>
</reference>
<dbReference type="STRING" id="1562970.ING2E5B_0080"/>
<organism evidence="1 2">
    <name type="scientific">Fermentimonas caenicola</name>
    <dbReference type="NCBI Taxonomy" id="1562970"/>
    <lineage>
        <taxon>Bacteria</taxon>
        <taxon>Pseudomonadati</taxon>
        <taxon>Bacteroidota</taxon>
        <taxon>Bacteroidia</taxon>
        <taxon>Bacteroidales</taxon>
        <taxon>Dysgonomonadaceae</taxon>
        <taxon>Fermentimonas</taxon>
    </lineage>
</organism>
<gene>
    <name evidence="1" type="ORF">ING2E5B_0080</name>
</gene>
<evidence type="ECO:0008006" key="3">
    <source>
        <dbReference type="Google" id="ProtNLM"/>
    </source>
</evidence>
<evidence type="ECO:0000313" key="1">
    <source>
        <dbReference type="EMBL" id="CEA14742.1"/>
    </source>
</evidence>
<dbReference type="HOGENOM" id="CLU_167348_0_0_10"/>
<dbReference type="KEGG" id="pbt:ING2E5B_0080"/>
<proteinExistence type="predicted"/>
<accession>A0A098BXG4</accession>
<dbReference type="OrthoDB" id="597977at2"/>
<name>A0A098BXG4_9BACT</name>
<evidence type="ECO:0000313" key="2">
    <source>
        <dbReference type="Proteomes" id="UP000032417"/>
    </source>
</evidence>
<dbReference type="EMBL" id="LN515532">
    <property type="protein sequence ID" value="CEA14742.1"/>
    <property type="molecule type" value="Genomic_DNA"/>
</dbReference>
<protein>
    <recommendedName>
        <fullName evidence="3">Helix-turn-helix domain-containing protein</fullName>
    </recommendedName>
</protein>
<dbReference type="AlphaFoldDB" id="A0A098BXG4"/>
<dbReference type="Proteomes" id="UP000032417">
    <property type="component" value="Chromosome 1"/>
</dbReference>